<dbReference type="PANTHER" id="PTHR37539:SF1">
    <property type="entry name" value="ER-BOUND OXYGENASE MPAB_MPAB'_RUBBER OXYGENASE CATALYTIC DOMAIN-CONTAINING PROTEIN"/>
    <property type="match status" value="1"/>
</dbReference>
<dbReference type="GO" id="GO:0016491">
    <property type="term" value="F:oxidoreductase activity"/>
    <property type="evidence" value="ECO:0007669"/>
    <property type="project" value="InterPro"/>
</dbReference>
<accession>A0A6G9ZDN6</accession>
<dbReference type="Proteomes" id="UP000500953">
    <property type="component" value="Chromosome"/>
</dbReference>
<organism evidence="2 3">
    <name type="scientific">Nocardia terpenica</name>
    <dbReference type="NCBI Taxonomy" id="455432"/>
    <lineage>
        <taxon>Bacteria</taxon>
        <taxon>Bacillati</taxon>
        <taxon>Actinomycetota</taxon>
        <taxon>Actinomycetes</taxon>
        <taxon>Mycobacteriales</taxon>
        <taxon>Nocardiaceae</taxon>
        <taxon>Nocardia</taxon>
    </lineage>
</organism>
<evidence type="ECO:0000259" key="1">
    <source>
        <dbReference type="Pfam" id="PF09995"/>
    </source>
</evidence>
<gene>
    <name evidence="2" type="ORF">F6W96_40500</name>
</gene>
<dbReference type="RefSeq" id="WP_167490944.1">
    <property type="nucleotide sequence ID" value="NZ_CP046173.1"/>
</dbReference>
<name>A0A6G9ZDN6_9NOCA</name>
<proteinExistence type="predicted"/>
<dbReference type="Pfam" id="PF09995">
    <property type="entry name" value="MPAB_Lcp_cat"/>
    <property type="match status" value="1"/>
</dbReference>
<protein>
    <submittedName>
        <fullName evidence="2">DUF2236 domain-containing protein</fullName>
    </submittedName>
</protein>
<evidence type="ECO:0000313" key="2">
    <source>
        <dbReference type="EMBL" id="QIS23622.1"/>
    </source>
</evidence>
<dbReference type="AlphaFoldDB" id="A0A6G9ZDN6"/>
<feature type="domain" description="ER-bound oxygenase mpaB/mpaB'/Rubber oxygenase catalytic" evidence="1">
    <location>
        <begin position="127"/>
        <end position="362"/>
    </location>
</feature>
<evidence type="ECO:0000313" key="3">
    <source>
        <dbReference type="Proteomes" id="UP000500953"/>
    </source>
</evidence>
<sequence length="412" mass="45431">MSTPADRLPDPPLLTQFPLSVAMRRLAPGDARATSEQRAAYLRRYTRLGDPEADAVVAMVQRLPTGTGHQLVETALEYGIDAVPDPPEELRALISQVDDVPYWVDGDQLDLACRVIGRTGLVGVTALAMLALCGGYLASRPAHTLACTGELEHRAPRRLADTMAWWTEVTTPGGMQRFGAGTKSTVRVRLTHAMVRAGLSRRPDWDYTTWDSPLNQSQLCGTILLFPLAQLTGSQACGIHFTPDERQAVYALWRYVGYLLGVRSELLPASERDAWRMWWLQADYEFRTPSEDSRRLAQALIHALGPTMTGPGTSRLHHLRRSCTTDILCAYARLLLGDHHADLLGLPNQKLAQATVIAAATAITTLEIPRRLLPGATHWCEIVGRRSQRAAANRMITKSKRKSGSTVVDTTR</sequence>
<dbReference type="PANTHER" id="PTHR37539">
    <property type="entry name" value="SECRETED PROTEIN-RELATED"/>
    <property type="match status" value="1"/>
</dbReference>
<reference evidence="2 3" key="1">
    <citation type="journal article" date="2019" name="ACS Chem. Biol.">
        <title>Identification and Mobilization of a Cryptic Antibiotic Biosynthesis Gene Locus from a Human-Pathogenic Nocardia Isolate.</title>
        <authorList>
            <person name="Herisse M."/>
            <person name="Ishida K."/>
            <person name="Porter J.L."/>
            <person name="Howden B."/>
            <person name="Hertweck C."/>
            <person name="Stinear T.P."/>
            <person name="Pidot S.J."/>
        </authorList>
    </citation>
    <scope>NUCLEOTIDE SEQUENCE [LARGE SCALE GENOMIC DNA]</scope>
    <source>
        <strain evidence="2 3">AUSMDU00012715</strain>
    </source>
</reference>
<dbReference type="InterPro" id="IPR018713">
    <property type="entry name" value="MPAB/Lcp_cat_dom"/>
</dbReference>
<dbReference type="EMBL" id="CP046173">
    <property type="protein sequence ID" value="QIS23622.1"/>
    <property type="molecule type" value="Genomic_DNA"/>
</dbReference>
<dbReference type="InterPro" id="IPR037473">
    <property type="entry name" value="Lcp-like"/>
</dbReference>